<evidence type="ECO:0008006" key="4">
    <source>
        <dbReference type="Google" id="ProtNLM"/>
    </source>
</evidence>
<gene>
    <name evidence="2" type="ORF">SAMN06265350_101468</name>
</gene>
<dbReference type="InterPro" id="IPR009325">
    <property type="entry name" value="DUF983"/>
</dbReference>
<keyword evidence="3" id="KW-1185">Reference proteome</keyword>
<evidence type="ECO:0000313" key="3">
    <source>
        <dbReference type="Proteomes" id="UP000315971"/>
    </source>
</evidence>
<evidence type="ECO:0000256" key="1">
    <source>
        <dbReference type="SAM" id="Phobius"/>
    </source>
</evidence>
<dbReference type="EMBL" id="FXSZ01000001">
    <property type="protein sequence ID" value="SMO38861.1"/>
    <property type="molecule type" value="Genomic_DNA"/>
</dbReference>
<keyword evidence="1" id="KW-0472">Membrane</keyword>
<dbReference type="RefSeq" id="WP_142601106.1">
    <property type="nucleotide sequence ID" value="NZ_FXSZ01000001.1"/>
</dbReference>
<name>A0A521AVW7_9SPHI</name>
<feature type="transmembrane region" description="Helical" evidence="1">
    <location>
        <begin position="59"/>
        <end position="80"/>
    </location>
</feature>
<keyword evidence="1" id="KW-0812">Transmembrane</keyword>
<reference evidence="2 3" key="1">
    <citation type="submission" date="2017-05" db="EMBL/GenBank/DDBJ databases">
        <authorList>
            <person name="Varghese N."/>
            <person name="Submissions S."/>
        </authorList>
    </citation>
    <scope>NUCLEOTIDE SEQUENCE [LARGE SCALE GENOMIC DNA]</scope>
    <source>
        <strain evidence="2 3">DSM 21342</strain>
    </source>
</reference>
<dbReference type="Pfam" id="PF06170">
    <property type="entry name" value="DUF983"/>
    <property type="match status" value="1"/>
</dbReference>
<accession>A0A521AVW7</accession>
<proteinExistence type="predicted"/>
<protein>
    <recommendedName>
        <fullName evidence="4">DUF983 domain-containing protein</fullName>
    </recommendedName>
</protein>
<keyword evidence="1" id="KW-1133">Transmembrane helix</keyword>
<evidence type="ECO:0000313" key="2">
    <source>
        <dbReference type="EMBL" id="SMO38861.1"/>
    </source>
</evidence>
<feature type="transmembrane region" description="Helical" evidence="1">
    <location>
        <begin position="86"/>
        <end position="104"/>
    </location>
</feature>
<dbReference type="OrthoDB" id="9790326at2"/>
<organism evidence="2 3">
    <name type="scientific">Solitalea koreensis</name>
    <dbReference type="NCBI Taxonomy" id="543615"/>
    <lineage>
        <taxon>Bacteria</taxon>
        <taxon>Pseudomonadati</taxon>
        <taxon>Bacteroidota</taxon>
        <taxon>Sphingobacteriia</taxon>
        <taxon>Sphingobacteriales</taxon>
        <taxon>Sphingobacteriaceae</taxon>
        <taxon>Solitalea</taxon>
    </lineage>
</organism>
<dbReference type="Proteomes" id="UP000315971">
    <property type="component" value="Unassembled WGS sequence"/>
</dbReference>
<dbReference type="AlphaFoldDB" id="A0A521AVW7"/>
<sequence length="125" mass="14690">MALTKNQAILKQKCPRCRKGDMFTHSTYDLGNFQKMHKNCPVCGLRYELEPGYFWGAMYVSYALNVAQSVILGFLTYYLFKDPSAWVYLSILIGAIFLFMPINFRLARVLMLHWFSPVKFDHRYL</sequence>